<accession>A0A9W7SZX1</accession>
<feature type="region of interest" description="Disordered" evidence="2">
    <location>
        <begin position="284"/>
        <end position="319"/>
    </location>
</feature>
<sequence>MEGGQKRKAEADGPDDRDKRVKTKKQWRVPRKNDRGAVQAKAIKPGNSGIWATCVRGKEGKCVGELRDLFTEYAELLYGDALGQAAGGHEEGDDEGDDDIEGQIQAEVAGIRKPASVQLFTNVKVEVPCVVFFKTEPPVEPVSFVKRICEDASKHSALKRTRFVQRLSPMTMIGHATPDSLEKLALEVLAPHFNQVPFVAKKFAIRPTIRNHNVMKRTPLIEHIAALVGQFGPHKVSLNEYDLLIIVEIYQNICGVSVVDNTTGSSFEQLKRFNLAEIFDPSPKSEVPVLNDAEPARLTPHETTASAHAPEAKSPMDLS</sequence>
<dbReference type="EMBL" id="RIBY02000302">
    <property type="protein sequence ID" value="KAH9844555.1"/>
    <property type="molecule type" value="Genomic_DNA"/>
</dbReference>
<dbReference type="PANTHER" id="PTHR13452:SF10">
    <property type="entry name" value="THUMP DOMAIN-CONTAINING PROTEIN 1"/>
    <property type="match status" value="1"/>
</dbReference>
<keyword evidence="1" id="KW-0694">RNA-binding</keyword>
<dbReference type="GO" id="GO:0003723">
    <property type="term" value="F:RNA binding"/>
    <property type="evidence" value="ECO:0007669"/>
    <property type="project" value="UniProtKB-UniRule"/>
</dbReference>
<evidence type="ECO:0000313" key="4">
    <source>
        <dbReference type="EMBL" id="KAH9844555.1"/>
    </source>
</evidence>
<reference evidence="4 5" key="1">
    <citation type="journal article" date="2018" name="IMA Fungus">
        <title>IMA Genome-F 10: Nine draft genome sequences of Claviceps purpurea s.lat., including C. arundinis, C. humidiphila, and C. cf. spartinae, pseudomolecules for the pitch canker pathogen Fusarium circinatum, draft genome of Davidsoniella eucalypti, Grosmannia galeiformis, Quambalaria eucalypti, and Teratosphaeria destructans.</title>
        <authorList>
            <person name="Wingfield B.D."/>
            <person name="Liu M."/>
            <person name="Nguyen H.D."/>
            <person name="Lane F.A."/>
            <person name="Morgan S.W."/>
            <person name="De Vos L."/>
            <person name="Wilken P.M."/>
            <person name="Duong T.A."/>
            <person name="Aylward J."/>
            <person name="Coetzee M.P."/>
            <person name="Dadej K."/>
            <person name="De Beer Z.W."/>
            <person name="Findlay W."/>
            <person name="Havenga M."/>
            <person name="Kolarik M."/>
            <person name="Menzies J.G."/>
            <person name="Naidoo K."/>
            <person name="Pochopski O."/>
            <person name="Shoukouhi P."/>
            <person name="Santana Q.C."/>
            <person name="Seifert K.A."/>
            <person name="Soal N."/>
            <person name="Steenkamp E.T."/>
            <person name="Tatham C.T."/>
            <person name="van der Nest M.A."/>
            <person name="Wingfield M.J."/>
        </authorList>
    </citation>
    <scope>NUCLEOTIDE SEQUENCE [LARGE SCALE GENOMIC DNA]</scope>
    <source>
        <strain evidence="4">CMW44962</strain>
    </source>
</reference>
<organism evidence="4 5">
    <name type="scientific">Teratosphaeria destructans</name>
    <dbReference type="NCBI Taxonomy" id="418781"/>
    <lineage>
        <taxon>Eukaryota</taxon>
        <taxon>Fungi</taxon>
        <taxon>Dikarya</taxon>
        <taxon>Ascomycota</taxon>
        <taxon>Pezizomycotina</taxon>
        <taxon>Dothideomycetes</taxon>
        <taxon>Dothideomycetidae</taxon>
        <taxon>Mycosphaerellales</taxon>
        <taxon>Teratosphaeriaceae</taxon>
        <taxon>Teratosphaeria</taxon>
    </lineage>
</organism>
<feature type="compositionally biased region" description="Basic and acidic residues" evidence="2">
    <location>
        <begin position="1"/>
        <end position="19"/>
    </location>
</feature>
<feature type="compositionally biased region" description="Basic residues" evidence="2">
    <location>
        <begin position="20"/>
        <end position="30"/>
    </location>
</feature>
<evidence type="ECO:0000313" key="5">
    <source>
        <dbReference type="Proteomes" id="UP001138500"/>
    </source>
</evidence>
<dbReference type="InterPro" id="IPR004114">
    <property type="entry name" value="THUMP_dom"/>
</dbReference>
<dbReference type="Gene3D" id="3.30.2300.10">
    <property type="entry name" value="THUMP superfamily"/>
    <property type="match status" value="1"/>
</dbReference>
<feature type="region of interest" description="Disordered" evidence="2">
    <location>
        <begin position="1"/>
        <end position="38"/>
    </location>
</feature>
<dbReference type="AlphaFoldDB" id="A0A9W7SZX1"/>
<dbReference type="FunFam" id="3.30.2300.10:FF:000001">
    <property type="entry name" value="THUMP domain-containing protein 1"/>
    <property type="match status" value="1"/>
</dbReference>
<reference evidence="4 5" key="2">
    <citation type="journal article" date="2021" name="Curr. Genet.">
        <title>Genetic response to nitrogen starvation in the aggressive Eucalyptus foliar pathogen Teratosphaeria destructans.</title>
        <authorList>
            <person name="Havenga M."/>
            <person name="Wingfield B.D."/>
            <person name="Wingfield M.J."/>
            <person name="Dreyer L.L."/>
            <person name="Roets F."/>
            <person name="Aylward J."/>
        </authorList>
    </citation>
    <scope>NUCLEOTIDE SEQUENCE [LARGE SCALE GENOMIC DNA]</scope>
    <source>
        <strain evidence="4">CMW44962</strain>
    </source>
</reference>
<dbReference type="PANTHER" id="PTHR13452">
    <property type="entry name" value="THUMP DOMAIN CONTAINING PROTEIN 1-RELATED"/>
    <property type="match status" value="1"/>
</dbReference>
<dbReference type="CDD" id="cd11717">
    <property type="entry name" value="THUMP_THUMPD1_like"/>
    <property type="match status" value="1"/>
</dbReference>
<gene>
    <name evidence="4" type="ORF">Tdes44962_MAKER07313</name>
</gene>
<dbReference type="GO" id="GO:0006400">
    <property type="term" value="P:tRNA modification"/>
    <property type="evidence" value="ECO:0007669"/>
    <property type="project" value="InterPro"/>
</dbReference>
<dbReference type="OrthoDB" id="367221at2759"/>
<dbReference type="Proteomes" id="UP001138500">
    <property type="component" value="Unassembled WGS sequence"/>
</dbReference>
<dbReference type="SUPFAM" id="SSF143437">
    <property type="entry name" value="THUMP domain-like"/>
    <property type="match status" value="1"/>
</dbReference>
<protein>
    <submittedName>
        <fullName evidence="4">THUMP protein</fullName>
    </submittedName>
</protein>
<dbReference type="SMART" id="SM00981">
    <property type="entry name" value="THUMP"/>
    <property type="match status" value="1"/>
</dbReference>
<feature type="domain" description="THUMP" evidence="3">
    <location>
        <begin position="152"/>
        <end position="260"/>
    </location>
</feature>
<proteinExistence type="predicted"/>
<evidence type="ECO:0000256" key="1">
    <source>
        <dbReference type="PROSITE-ProRule" id="PRU00529"/>
    </source>
</evidence>
<evidence type="ECO:0000259" key="3">
    <source>
        <dbReference type="PROSITE" id="PS51165"/>
    </source>
</evidence>
<evidence type="ECO:0000256" key="2">
    <source>
        <dbReference type="SAM" id="MobiDB-lite"/>
    </source>
</evidence>
<dbReference type="InterPro" id="IPR040183">
    <property type="entry name" value="THUMPD1-like"/>
</dbReference>
<name>A0A9W7SZX1_9PEZI</name>
<keyword evidence="5" id="KW-1185">Reference proteome</keyword>
<dbReference type="Pfam" id="PF02926">
    <property type="entry name" value="THUMP"/>
    <property type="match status" value="1"/>
</dbReference>
<comment type="caution">
    <text evidence="4">The sequence shown here is derived from an EMBL/GenBank/DDBJ whole genome shotgun (WGS) entry which is preliminary data.</text>
</comment>
<dbReference type="PROSITE" id="PS51165">
    <property type="entry name" value="THUMP"/>
    <property type="match status" value="1"/>
</dbReference>